<evidence type="ECO:0000256" key="1">
    <source>
        <dbReference type="SAM" id="MobiDB-lite"/>
    </source>
</evidence>
<keyword evidence="2" id="KW-0472">Membrane</keyword>
<dbReference type="AlphaFoldDB" id="A0A8C7M2N5"/>
<dbReference type="GeneID" id="110486508"/>
<feature type="compositionally biased region" description="Basic and acidic residues" evidence="1">
    <location>
        <begin position="86"/>
        <end position="104"/>
    </location>
</feature>
<reference evidence="3" key="3">
    <citation type="submission" date="2025-09" db="UniProtKB">
        <authorList>
            <consortium name="Ensembl"/>
        </authorList>
    </citation>
    <scope>IDENTIFICATION</scope>
</reference>
<organism evidence="3 4">
    <name type="scientific">Oncorhynchus mykiss</name>
    <name type="common">Rainbow trout</name>
    <name type="synonym">Salmo gairdneri</name>
    <dbReference type="NCBI Taxonomy" id="8022"/>
    <lineage>
        <taxon>Eukaryota</taxon>
        <taxon>Metazoa</taxon>
        <taxon>Chordata</taxon>
        <taxon>Craniata</taxon>
        <taxon>Vertebrata</taxon>
        <taxon>Euteleostomi</taxon>
        <taxon>Actinopterygii</taxon>
        <taxon>Neopterygii</taxon>
        <taxon>Teleostei</taxon>
        <taxon>Protacanthopterygii</taxon>
        <taxon>Salmoniformes</taxon>
        <taxon>Salmonidae</taxon>
        <taxon>Salmoninae</taxon>
        <taxon>Oncorhynchus</taxon>
    </lineage>
</organism>
<dbReference type="GO" id="GO:0005765">
    <property type="term" value="C:lysosomal membrane"/>
    <property type="evidence" value="ECO:0007669"/>
    <property type="project" value="TreeGrafter"/>
</dbReference>
<name>A0A8C7M2N5_ONCMY</name>
<dbReference type="Ensembl" id="ENSOMYT00000006673.2">
    <property type="protein sequence ID" value="ENSOMYP00000006005.1"/>
    <property type="gene ID" value="ENSOMYG00000003058.2"/>
</dbReference>
<keyword evidence="2" id="KW-1133">Transmembrane helix</keyword>
<evidence type="ECO:0000313" key="3">
    <source>
        <dbReference type="Ensembl" id="ENSOMYP00000006005.1"/>
    </source>
</evidence>
<evidence type="ECO:0008006" key="5">
    <source>
        <dbReference type="Google" id="ProtNLM"/>
    </source>
</evidence>
<dbReference type="GeneTree" id="ENSGT00390000002390"/>
<gene>
    <name evidence="3" type="primary">tmem79b</name>
</gene>
<dbReference type="RefSeq" id="XP_021413831.1">
    <property type="nucleotide sequence ID" value="XM_021558156.2"/>
</dbReference>
<feature type="region of interest" description="Disordered" evidence="1">
    <location>
        <begin position="1"/>
        <end position="124"/>
    </location>
</feature>
<protein>
    <recommendedName>
        <fullName evidence="5">Transmembrane protein 79</fullName>
    </recommendedName>
</protein>
<dbReference type="CTD" id="100330782"/>
<evidence type="ECO:0000313" key="4">
    <source>
        <dbReference type="Proteomes" id="UP000694395"/>
    </source>
</evidence>
<feature type="transmembrane region" description="Helical" evidence="2">
    <location>
        <begin position="333"/>
        <end position="351"/>
    </location>
</feature>
<feature type="compositionally biased region" description="Polar residues" evidence="1">
    <location>
        <begin position="16"/>
        <end position="30"/>
    </location>
</feature>
<dbReference type="OrthoDB" id="8887147at2759"/>
<dbReference type="KEGG" id="omy:110486508"/>
<reference evidence="3" key="1">
    <citation type="submission" date="2020-07" db="EMBL/GenBank/DDBJ databases">
        <title>A long reads based de novo assembly of the rainbow trout Arlee double haploid line genome.</title>
        <authorList>
            <person name="Gao G."/>
            <person name="Palti Y."/>
        </authorList>
    </citation>
    <scope>NUCLEOTIDE SEQUENCE [LARGE SCALE GENOMIC DNA]</scope>
</reference>
<feature type="transmembrane region" description="Helical" evidence="2">
    <location>
        <begin position="248"/>
        <end position="268"/>
    </location>
</feature>
<evidence type="ECO:0000256" key="2">
    <source>
        <dbReference type="SAM" id="Phobius"/>
    </source>
</evidence>
<feature type="compositionally biased region" description="Basic and acidic residues" evidence="1">
    <location>
        <begin position="34"/>
        <end position="49"/>
    </location>
</feature>
<reference evidence="3" key="2">
    <citation type="submission" date="2025-08" db="UniProtKB">
        <authorList>
            <consortium name="Ensembl"/>
        </authorList>
    </citation>
    <scope>IDENTIFICATION</scope>
</reference>
<keyword evidence="4" id="KW-1185">Reference proteome</keyword>
<dbReference type="GO" id="GO:0032588">
    <property type="term" value="C:trans-Golgi network membrane"/>
    <property type="evidence" value="ECO:0007669"/>
    <property type="project" value="TreeGrafter"/>
</dbReference>
<dbReference type="Proteomes" id="UP000694395">
    <property type="component" value="Chromosome 2"/>
</dbReference>
<accession>A0A8C7M2N5</accession>
<feature type="transmembrane region" description="Helical" evidence="2">
    <location>
        <begin position="357"/>
        <end position="378"/>
    </location>
</feature>
<keyword evidence="2" id="KW-0812">Transmembrane</keyword>
<dbReference type="PANTHER" id="PTHR31004:SF4">
    <property type="entry name" value="TRANSMEMBRANE PROTEIN 79"/>
    <property type="match status" value="1"/>
</dbReference>
<dbReference type="RefSeq" id="XP_021413848.1">
    <property type="nucleotide sequence ID" value="XM_021558173.2"/>
</dbReference>
<dbReference type="PANTHER" id="PTHR31004">
    <property type="entry name" value="TRANSMEMBRANE PROTEIN 79"/>
    <property type="match status" value="1"/>
</dbReference>
<feature type="transmembrane region" description="Helical" evidence="2">
    <location>
        <begin position="280"/>
        <end position="303"/>
    </location>
</feature>
<dbReference type="RefSeq" id="XP_021413839.1">
    <property type="nucleotide sequence ID" value="XM_021558164.2"/>
</dbReference>
<feature type="transmembrane region" description="Helical" evidence="2">
    <location>
        <begin position="385"/>
        <end position="406"/>
    </location>
</feature>
<dbReference type="GO" id="GO:0045055">
    <property type="term" value="P:regulated exocytosis"/>
    <property type="evidence" value="ECO:0007669"/>
    <property type="project" value="TreeGrafter"/>
</dbReference>
<proteinExistence type="predicted"/>
<sequence>MSEILRSNLELLGDSPSKTSGVTAEPQTPTWGAEGEKVIEELEKGREGVVEEDNMVSSAKLEPTTLQWPGDRDVEKATKNGSALTVKEDTGRGKGDDPEGERRSVHSMCTSLQEGGSRMESERRQGLGVERMRMGEEWMEREVQHPGLCKRGKKVQVEIEVEDGMNSLPEKAAQVFNPSVTILHSSSAPTSPREREPFWDVDAEKNLLLVPQGTPHDGYYHDWPVEGGSSKYGCDCANRDALKVGVSVFTAALIFPLLVWGGYVFLPFDAPLLDSAPLRLVYTLRCSVFAVVPIILGWLVLGVSRMRLGNVKPLCEVEAREVGVHRRYVDDSVNLFLLYFLQLAVMAPYLSQDLLKLVPLLTIIFAFGRLMYWVAAALGSSVRGFGFGLSFLPTVAMLGANLYFIFTMDAGGTIFAQDVVHQQDQPPASRQRFWG</sequence>